<evidence type="ECO:0000256" key="6">
    <source>
        <dbReference type="ARBA" id="ARBA00022927"/>
    </source>
</evidence>
<feature type="transmembrane region" description="Helical" evidence="9">
    <location>
        <begin position="220"/>
        <end position="246"/>
    </location>
</feature>
<dbReference type="GO" id="GO:0055085">
    <property type="term" value="P:transmembrane transport"/>
    <property type="evidence" value="ECO:0007669"/>
    <property type="project" value="InterPro"/>
</dbReference>
<evidence type="ECO:0000259" key="10">
    <source>
        <dbReference type="PROSITE" id="PS50928"/>
    </source>
</evidence>
<evidence type="ECO:0000256" key="2">
    <source>
        <dbReference type="ARBA" id="ARBA00022448"/>
    </source>
</evidence>
<dbReference type="EMBL" id="VWNA01000001">
    <property type="protein sequence ID" value="MQT12544.1"/>
    <property type="molecule type" value="Genomic_DNA"/>
</dbReference>
<dbReference type="Gene3D" id="1.10.3720.10">
    <property type="entry name" value="MetI-like"/>
    <property type="match status" value="1"/>
</dbReference>
<sequence>MADALATGPAGLPAPTPAAAPARKARLWSALLRDPKVVLGGGFILALLLIAVFAPEIAPKDPLEQDLMSGTLPPAGFEGADPGFLLGTDDLGRDVLSRLIYGTRVALTVAFVAATLAALLGTLLGLAAGWYGRVVDGAISRLVDIWMAFPPVLLSILLVAVLGSGIHSVIAAIVIIDWTRFCRVVRSETQAQARLDYVVAARTVGFGRTAILFREILPNVLPVIVALVSLEMGIAVIVEAILSFVGLSVSSDTPTWGGMIASGRQIIYQAWWVLAAPLAALVLTVLAFNQLGDGLRRVLDPVMRR</sequence>
<organism evidence="11 12">
    <name type="scientific">Segnochrobactrum spirostomi</name>
    <dbReference type="NCBI Taxonomy" id="2608987"/>
    <lineage>
        <taxon>Bacteria</taxon>
        <taxon>Pseudomonadati</taxon>
        <taxon>Pseudomonadota</taxon>
        <taxon>Alphaproteobacteria</taxon>
        <taxon>Hyphomicrobiales</taxon>
        <taxon>Segnochrobactraceae</taxon>
        <taxon>Segnochrobactrum</taxon>
    </lineage>
</organism>
<evidence type="ECO:0000256" key="9">
    <source>
        <dbReference type="RuleBase" id="RU363032"/>
    </source>
</evidence>
<dbReference type="GO" id="GO:0005886">
    <property type="term" value="C:plasma membrane"/>
    <property type="evidence" value="ECO:0007669"/>
    <property type="project" value="UniProtKB-SubCell"/>
</dbReference>
<evidence type="ECO:0000313" key="11">
    <source>
        <dbReference type="EMBL" id="MQT12544.1"/>
    </source>
</evidence>
<feature type="domain" description="ABC transmembrane type-1" evidence="10">
    <location>
        <begin position="103"/>
        <end position="292"/>
    </location>
</feature>
<feature type="transmembrane region" description="Helical" evidence="9">
    <location>
        <begin position="266"/>
        <end position="288"/>
    </location>
</feature>
<gene>
    <name evidence="11" type="ORF">F0357_07685</name>
</gene>
<keyword evidence="8 9" id="KW-0472">Membrane</keyword>
<dbReference type="RefSeq" id="WP_153479796.1">
    <property type="nucleotide sequence ID" value="NZ_VWNA01000001.1"/>
</dbReference>
<feature type="transmembrane region" description="Helical" evidence="9">
    <location>
        <begin position="152"/>
        <end position="176"/>
    </location>
</feature>
<dbReference type="InterPro" id="IPR050366">
    <property type="entry name" value="BP-dependent_transpt_permease"/>
</dbReference>
<evidence type="ECO:0000256" key="4">
    <source>
        <dbReference type="ARBA" id="ARBA00022692"/>
    </source>
</evidence>
<keyword evidence="5" id="KW-0571">Peptide transport</keyword>
<keyword evidence="2 9" id="KW-0813">Transport</keyword>
<comment type="caution">
    <text evidence="11">The sequence shown here is derived from an EMBL/GenBank/DDBJ whole genome shotgun (WGS) entry which is preliminary data.</text>
</comment>
<protein>
    <submittedName>
        <fullName evidence="11">ABC transporter permease</fullName>
    </submittedName>
</protein>
<dbReference type="PANTHER" id="PTHR43386">
    <property type="entry name" value="OLIGOPEPTIDE TRANSPORT SYSTEM PERMEASE PROTEIN APPC"/>
    <property type="match status" value="1"/>
</dbReference>
<dbReference type="CDD" id="cd06261">
    <property type="entry name" value="TM_PBP2"/>
    <property type="match status" value="1"/>
</dbReference>
<dbReference type="InterPro" id="IPR035906">
    <property type="entry name" value="MetI-like_sf"/>
</dbReference>
<dbReference type="Pfam" id="PF00528">
    <property type="entry name" value="BPD_transp_1"/>
    <property type="match status" value="1"/>
</dbReference>
<dbReference type="AlphaFoldDB" id="A0A6A7Y0R6"/>
<reference evidence="11 12" key="1">
    <citation type="submission" date="2019-09" db="EMBL/GenBank/DDBJ databases">
        <title>Segnochrobactrum spirostomi gen. nov., sp. nov., isolated from the ciliate Spirostomum cf. yagiui and description of a novel family, Segnochrobactraceae fam. nov. within the order Rhizobiales of the class Alphaproteobacteria.</title>
        <authorList>
            <person name="Akter S."/>
            <person name="Shazib S.U.A."/>
            <person name="Shin M.K."/>
        </authorList>
    </citation>
    <scope>NUCLEOTIDE SEQUENCE [LARGE SCALE GENOMIC DNA]</scope>
    <source>
        <strain evidence="11 12">Sp-1</strain>
    </source>
</reference>
<evidence type="ECO:0000256" key="1">
    <source>
        <dbReference type="ARBA" id="ARBA00004651"/>
    </source>
</evidence>
<dbReference type="SUPFAM" id="SSF161098">
    <property type="entry name" value="MetI-like"/>
    <property type="match status" value="1"/>
</dbReference>
<evidence type="ECO:0000313" key="12">
    <source>
        <dbReference type="Proteomes" id="UP000332515"/>
    </source>
</evidence>
<dbReference type="GO" id="GO:0015031">
    <property type="term" value="P:protein transport"/>
    <property type="evidence" value="ECO:0007669"/>
    <property type="project" value="UniProtKB-KW"/>
</dbReference>
<keyword evidence="12" id="KW-1185">Reference proteome</keyword>
<dbReference type="PROSITE" id="PS50928">
    <property type="entry name" value="ABC_TM1"/>
    <property type="match status" value="1"/>
</dbReference>
<keyword evidence="6" id="KW-0653">Protein transport</keyword>
<dbReference type="InterPro" id="IPR000515">
    <property type="entry name" value="MetI-like"/>
</dbReference>
<accession>A0A6A7Y0R6</accession>
<dbReference type="PANTHER" id="PTHR43386:SF1">
    <property type="entry name" value="D,D-DIPEPTIDE TRANSPORT SYSTEM PERMEASE PROTEIN DDPC-RELATED"/>
    <property type="match status" value="1"/>
</dbReference>
<name>A0A6A7Y0R6_9HYPH</name>
<dbReference type="GO" id="GO:0015833">
    <property type="term" value="P:peptide transport"/>
    <property type="evidence" value="ECO:0007669"/>
    <property type="project" value="UniProtKB-KW"/>
</dbReference>
<keyword evidence="4 9" id="KW-0812">Transmembrane</keyword>
<dbReference type="Proteomes" id="UP000332515">
    <property type="component" value="Unassembled WGS sequence"/>
</dbReference>
<evidence type="ECO:0000256" key="5">
    <source>
        <dbReference type="ARBA" id="ARBA00022856"/>
    </source>
</evidence>
<evidence type="ECO:0000256" key="7">
    <source>
        <dbReference type="ARBA" id="ARBA00022989"/>
    </source>
</evidence>
<feature type="transmembrane region" description="Helical" evidence="9">
    <location>
        <begin position="37"/>
        <end position="58"/>
    </location>
</feature>
<feature type="transmembrane region" description="Helical" evidence="9">
    <location>
        <begin position="105"/>
        <end position="132"/>
    </location>
</feature>
<dbReference type="InterPro" id="IPR025966">
    <property type="entry name" value="OppC_N"/>
</dbReference>
<dbReference type="Pfam" id="PF12911">
    <property type="entry name" value="OppC_N"/>
    <property type="match status" value="1"/>
</dbReference>
<proteinExistence type="inferred from homology"/>
<comment type="subcellular location">
    <subcellularLocation>
        <location evidence="1 9">Cell membrane</location>
        <topology evidence="1 9">Multi-pass membrane protein</topology>
    </subcellularLocation>
</comment>
<keyword evidence="3" id="KW-1003">Cell membrane</keyword>
<keyword evidence="7 9" id="KW-1133">Transmembrane helix</keyword>
<evidence type="ECO:0000256" key="8">
    <source>
        <dbReference type="ARBA" id="ARBA00023136"/>
    </source>
</evidence>
<comment type="similarity">
    <text evidence="9">Belongs to the binding-protein-dependent transport system permease family.</text>
</comment>
<evidence type="ECO:0000256" key="3">
    <source>
        <dbReference type="ARBA" id="ARBA00022475"/>
    </source>
</evidence>